<name>A0AAN8L7W6_9TELE</name>
<evidence type="ECO:0000313" key="2">
    <source>
        <dbReference type="EMBL" id="KAK6300340.1"/>
    </source>
</evidence>
<evidence type="ECO:0000256" key="1">
    <source>
        <dbReference type="SAM" id="MobiDB-lite"/>
    </source>
</evidence>
<reference evidence="2 3" key="1">
    <citation type="submission" date="2021-04" db="EMBL/GenBank/DDBJ databases">
        <authorList>
            <person name="De Guttry C."/>
            <person name="Zahm M."/>
            <person name="Klopp C."/>
            <person name="Cabau C."/>
            <person name="Louis A."/>
            <person name="Berthelot C."/>
            <person name="Parey E."/>
            <person name="Roest Crollius H."/>
            <person name="Montfort J."/>
            <person name="Robinson-Rechavi M."/>
            <person name="Bucao C."/>
            <person name="Bouchez O."/>
            <person name="Gislard M."/>
            <person name="Lluch J."/>
            <person name="Milhes M."/>
            <person name="Lampietro C."/>
            <person name="Lopez Roques C."/>
            <person name="Donnadieu C."/>
            <person name="Braasch I."/>
            <person name="Desvignes T."/>
            <person name="Postlethwait J."/>
            <person name="Bobe J."/>
            <person name="Wedekind C."/>
            <person name="Guiguen Y."/>
        </authorList>
    </citation>
    <scope>NUCLEOTIDE SEQUENCE [LARGE SCALE GENOMIC DNA]</scope>
    <source>
        <strain evidence="2">Cs_M1</strain>
        <tissue evidence="2">Blood</tissue>
    </source>
</reference>
<dbReference type="AlphaFoldDB" id="A0AAN8L7W6"/>
<dbReference type="EMBL" id="JAGTTL010000027">
    <property type="protein sequence ID" value="KAK6300340.1"/>
    <property type="molecule type" value="Genomic_DNA"/>
</dbReference>
<sequence length="203" mass="22080">MALRIRGCDPAGALNPPPSSSSSPYRLSDSRLNLHLFKQFTQSRAPVGVVAGGDSKTAPSSTLTSPDSRNFFKASVEASIEDTKRRFSEAIYEPLQLFNKIMEDKSGGIGSSAFRSKALSSSASELTCLASLNNGQPESNNNNYSIKEEETGGDWDLDKCSMSALAKLEDEDFCILSSEDFEDTEGDLWRQNGQYMQPSQTAP</sequence>
<feature type="region of interest" description="Disordered" evidence="1">
    <location>
        <begin position="1"/>
        <end position="27"/>
    </location>
</feature>
<accession>A0AAN8L7W6</accession>
<dbReference type="Proteomes" id="UP001356427">
    <property type="component" value="Unassembled WGS sequence"/>
</dbReference>
<comment type="caution">
    <text evidence="2">The sequence shown here is derived from an EMBL/GenBank/DDBJ whole genome shotgun (WGS) entry which is preliminary data.</text>
</comment>
<keyword evidence="3" id="KW-1185">Reference proteome</keyword>
<evidence type="ECO:0000313" key="3">
    <source>
        <dbReference type="Proteomes" id="UP001356427"/>
    </source>
</evidence>
<feature type="compositionally biased region" description="Polar residues" evidence="1">
    <location>
        <begin position="57"/>
        <end position="67"/>
    </location>
</feature>
<gene>
    <name evidence="2" type="ORF">J4Q44_G00284380</name>
</gene>
<organism evidence="2 3">
    <name type="scientific">Coregonus suidteri</name>
    <dbReference type="NCBI Taxonomy" id="861788"/>
    <lineage>
        <taxon>Eukaryota</taxon>
        <taxon>Metazoa</taxon>
        <taxon>Chordata</taxon>
        <taxon>Craniata</taxon>
        <taxon>Vertebrata</taxon>
        <taxon>Euteleostomi</taxon>
        <taxon>Actinopterygii</taxon>
        <taxon>Neopterygii</taxon>
        <taxon>Teleostei</taxon>
        <taxon>Protacanthopterygii</taxon>
        <taxon>Salmoniformes</taxon>
        <taxon>Salmonidae</taxon>
        <taxon>Coregoninae</taxon>
        <taxon>Coregonus</taxon>
    </lineage>
</organism>
<protein>
    <submittedName>
        <fullName evidence="2">Uncharacterized protein</fullName>
    </submittedName>
</protein>
<proteinExistence type="predicted"/>
<feature type="region of interest" description="Disordered" evidence="1">
    <location>
        <begin position="48"/>
        <end position="67"/>
    </location>
</feature>